<dbReference type="InterPro" id="IPR003000">
    <property type="entry name" value="Sirtuin"/>
</dbReference>
<evidence type="ECO:0000256" key="1">
    <source>
        <dbReference type="ARBA" id="ARBA00012928"/>
    </source>
</evidence>
<dbReference type="Gene3D" id="3.40.50.1220">
    <property type="entry name" value="TPP-binding domain"/>
    <property type="match status" value="1"/>
</dbReference>
<evidence type="ECO:0000313" key="7">
    <source>
        <dbReference type="Proteomes" id="UP000620046"/>
    </source>
</evidence>
<dbReference type="Proteomes" id="UP000620046">
    <property type="component" value="Unassembled WGS sequence"/>
</dbReference>
<evidence type="ECO:0000313" key="6">
    <source>
        <dbReference type="EMBL" id="GGA29641.1"/>
    </source>
</evidence>
<keyword evidence="7" id="KW-1185">Reference proteome</keyword>
<organism evidence="6 7">
    <name type="scientific">Dyella nitratireducens</name>
    <dbReference type="NCBI Taxonomy" id="1849580"/>
    <lineage>
        <taxon>Bacteria</taxon>
        <taxon>Pseudomonadati</taxon>
        <taxon>Pseudomonadota</taxon>
        <taxon>Gammaproteobacteria</taxon>
        <taxon>Lysobacterales</taxon>
        <taxon>Rhodanobacteraceae</taxon>
        <taxon>Dyella</taxon>
    </lineage>
</organism>
<sequence length="109" mass="11958">MTEKVVVFTGAGVSAKSGLKTFRDMGGLWNECAIEDVASPEGWRRNPSAVLSFYNERRQGAEKAGPIAIDAEAINSALAEIGVQRLNHRDEFAALGLDKHRDTDDWLLK</sequence>
<keyword evidence="2" id="KW-0808">Transferase</keyword>
<dbReference type="PROSITE" id="PS50305">
    <property type="entry name" value="SIRTUIN"/>
    <property type="match status" value="1"/>
</dbReference>
<dbReference type="SUPFAM" id="SSF52467">
    <property type="entry name" value="DHS-like NAD/FAD-binding domain"/>
    <property type="match status" value="1"/>
</dbReference>
<dbReference type="EMBL" id="BMJA01000001">
    <property type="protein sequence ID" value="GGA29641.1"/>
    <property type="molecule type" value="Genomic_DNA"/>
</dbReference>
<gene>
    <name evidence="6" type="ORF">GCM10010981_18250</name>
</gene>
<evidence type="ECO:0000259" key="5">
    <source>
        <dbReference type="PROSITE" id="PS50305"/>
    </source>
</evidence>
<feature type="domain" description="Deacetylase sirtuin-type" evidence="5">
    <location>
        <begin position="1"/>
        <end position="109"/>
    </location>
</feature>
<name>A0ABQ1FUX0_9GAMM</name>
<dbReference type="RefSeq" id="WP_188793896.1">
    <property type="nucleotide sequence ID" value="NZ_BMJA01000001.1"/>
</dbReference>
<evidence type="ECO:0000256" key="2">
    <source>
        <dbReference type="ARBA" id="ARBA00022679"/>
    </source>
</evidence>
<reference evidence="7" key="1">
    <citation type="journal article" date="2019" name="Int. J. Syst. Evol. Microbiol.">
        <title>The Global Catalogue of Microorganisms (GCM) 10K type strain sequencing project: providing services to taxonomists for standard genome sequencing and annotation.</title>
        <authorList>
            <consortium name="The Broad Institute Genomics Platform"/>
            <consortium name="The Broad Institute Genome Sequencing Center for Infectious Disease"/>
            <person name="Wu L."/>
            <person name="Ma J."/>
        </authorList>
    </citation>
    <scope>NUCLEOTIDE SEQUENCE [LARGE SCALE GENOMIC DNA]</scope>
    <source>
        <strain evidence="7">CGMCC 1.15439</strain>
    </source>
</reference>
<dbReference type="Gene3D" id="3.30.1600.10">
    <property type="entry name" value="SIR2/SIRT2 'Small Domain"/>
    <property type="match status" value="1"/>
</dbReference>
<comment type="caution">
    <text evidence="6">The sequence shown here is derived from an EMBL/GenBank/DDBJ whole genome shotgun (WGS) entry which is preliminary data.</text>
</comment>
<comment type="caution">
    <text evidence="4">Lacks conserved residue(s) required for the propagation of feature annotation.</text>
</comment>
<protein>
    <recommendedName>
        <fullName evidence="1">protein acetyllysine N-acetyltransferase</fullName>
        <ecNumber evidence="1">2.3.1.286</ecNumber>
    </recommendedName>
</protein>
<accession>A0ABQ1FUX0</accession>
<dbReference type="InterPro" id="IPR026591">
    <property type="entry name" value="Sirtuin_cat_small_dom_sf"/>
</dbReference>
<keyword evidence="3" id="KW-0520">NAD</keyword>
<evidence type="ECO:0000256" key="3">
    <source>
        <dbReference type="ARBA" id="ARBA00023027"/>
    </source>
</evidence>
<evidence type="ECO:0000256" key="4">
    <source>
        <dbReference type="PROSITE-ProRule" id="PRU00236"/>
    </source>
</evidence>
<proteinExistence type="predicted"/>
<dbReference type="Pfam" id="PF02146">
    <property type="entry name" value="SIR2"/>
    <property type="match status" value="1"/>
</dbReference>
<dbReference type="InterPro" id="IPR029035">
    <property type="entry name" value="DHS-like_NAD/FAD-binding_dom"/>
</dbReference>
<dbReference type="EC" id="2.3.1.286" evidence="1"/>
<dbReference type="InterPro" id="IPR026590">
    <property type="entry name" value="Ssirtuin_cat_dom"/>
</dbReference>